<feature type="transmembrane region" description="Helical" evidence="1">
    <location>
        <begin position="86"/>
        <end position="104"/>
    </location>
</feature>
<evidence type="ECO:0008006" key="4">
    <source>
        <dbReference type="Google" id="ProtNLM"/>
    </source>
</evidence>
<evidence type="ECO:0000313" key="2">
    <source>
        <dbReference type="EMBL" id="OBY62940.1"/>
    </source>
</evidence>
<dbReference type="KEGG" id="pob:LPB03_12445"/>
<sequence length="117" mass="13481">MKYFYALLLIFHGLLHLIGFIKAFFTTEIFKGLLSISKPMGALWLLTFLLFLYASSALLNNKKWINLIIIAVCLSQYLIIMDWKDAKLGTILNIIVLTIAIIGYNRKRHFKAKESNN</sequence>
<name>A0A1B8TTF5_9FLAO</name>
<evidence type="ECO:0000313" key="3">
    <source>
        <dbReference type="Proteomes" id="UP000092584"/>
    </source>
</evidence>
<keyword evidence="1" id="KW-0812">Transmembrane</keyword>
<comment type="caution">
    <text evidence="2">The sequence shown here is derived from an EMBL/GenBank/DDBJ whole genome shotgun (WGS) entry which is preliminary data.</text>
</comment>
<dbReference type="RefSeq" id="WP_065319917.1">
    <property type="nucleotide sequence ID" value="NZ_CP017477.1"/>
</dbReference>
<feature type="transmembrane region" description="Helical" evidence="1">
    <location>
        <begin position="64"/>
        <end position="80"/>
    </location>
</feature>
<dbReference type="EMBL" id="LSFM01000023">
    <property type="protein sequence ID" value="OBY62940.1"/>
    <property type="molecule type" value="Genomic_DNA"/>
</dbReference>
<dbReference type="Proteomes" id="UP000092584">
    <property type="component" value="Unassembled WGS sequence"/>
</dbReference>
<organism evidence="2 3">
    <name type="scientific">Polaribacter vadi</name>
    <dbReference type="NCBI Taxonomy" id="1774273"/>
    <lineage>
        <taxon>Bacteria</taxon>
        <taxon>Pseudomonadati</taxon>
        <taxon>Bacteroidota</taxon>
        <taxon>Flavobacteriia</taxon>
        <taxon>Flavobacteriales</taxon>
        <taxon>Flavobacteriaceae</taxon>
    </lineage>
</organism>
<reference evidence="3" key="1">
    <citation type="submission" date="2016-02" db="EMBL/GenBank/DDBJ databases">
        <authorList>
            <person name="Shin S.-K."/>
            <person name="Yi H."/>
            <person name="Kim E."/>
        </authorList>
    </citation>
    <scope>NUCLEOTIDE SEQUENCE [LARGE SCALE GENOMIC DNA]</scope>
    <source>
        <strain evidence="3">LPB0003</strain>
    </source>
</reference>
<gene>
    <name evidence="2" type="ORF">LPB3_12460</name>
</gene>
<protein>
    <recommendedName>
        <fullName evidence="4">DoxX family protein</fullName>
    </recommendedName>
</protein>
<keyword evidence="1" id="KW-1133">Transmembrane helix</keyword>
<keyword evidence="3" id="KW-1185">Reference proteome</keyword>
<keyword evidence="1" id="KW-0472">Membrane</keyword>
<accession>A0A1B8TTF5</accession>
<dbReference type="AlphaFoldDB" id="A0A1B8TTF5"/>
<evidence type="ECO:0000256" key="1">
    <source>
        <dbReference type="SAM" id="Phobius"/>
    </source>
</evidence>
<dbReference type="STRING" id="1774273.LPB03_12445"/>
<feature type="transmembrane region" description="Helical" evidence="1">
    <location>
        <begin position="39"/>
        <end position="59"/>
    </location>
</feature>
<proteinExistence type="predicted"/>